<feature type="domain" description="RNA polymerase sigma-70" evidence="7">
    <location>
        <begin position="678"/>
        <end position="704"/>
    </location>
</feature>
<dbReference type="GO" id="GO:0016987">
    <property type="term" value="F:sigma factor activity"/>
    <property type="evidence" value="ECO:0007669"/>
    <property type="project" value="UniProtKB-KW"/>
</dbReference>
<organism evidence="8 9">
    <name type="scientific">Rhodomicrobium udaipurense</name>
    <dbReference type="NCBI Taxonomy" id="1202716"/>
    <lineage>
        <taxon>Bacteria</taxon>
        <taxon>Pseudomonadati</taxon>
        <taxon>Pseudomonadota</taxon>
        <taxon>Alphaproteobacteria</taxon>
        <taxon>Hyphomicrobiales</taxon>
        <taxon>Hyphomicrobiaceae</taxon>
        <taxon>Rhodomicrobium</taxon>
    </lineage>
</organism>
<dbReference type="Pfam" id="PF04545">
    <property type="entry name" value="Sigma70_r4"/>
    <property type="match status" value="1"/>
</dbReference>
<dbReference type="InterPro" id="IPR000943">
    <property type="entry name" value="RNA_pol_sigma70"/>
</dbReference>
<dbReference type="Gene3D" id="1.10.10.10">
    <property type="entry name" value="Winged helix-like DNA-binding domain superfamily/Winged helix DNA-binding domain"/>
    <property type="match status" value="2"/>
</dbReference>
<dbReference type="InterPro" id="IPR050239">
    <property type="entry name" value="Sigma-70_RNA_pol_init_factors"/>
</dbReference>
<evidence type="ECO:0000256" key="5">
    <source>
        <dbReference type="PROSITE-ProRule" id="PRU00023"/>
    </source>
</evidence>
<dbReference type="SMART" id="SM00248">
    <property type="entry name" value="ANK"/>
    <property type="match status" value="2"/>
</dbReference>
<dbReference type="EMBL" id="JAEMUK010000002">
    <property type="protein sequence ID" value="MBJ7542231.1"/>
    <property type="molecule type" value="Genomic_DNA"/>
</dbReference>
<gene>
    <name evidence="8" type="ORF">JDN41_01505</name>
</gene>
<dbReference type="PROSITE" id="PS50088">
    <property type="entry name" value="ANK_REPEAT"/>
    <property type="match status" value="1"/>
</dbReference>
<dbReference type="Pfam" id="PF04542">
    <property type="entry name" value="Sigma70_r2"/>
    <property type="match status" value="1"/>
</dbReference>
<keyword evidence="5" id="KW-0040">ANK repeat</keyword>
<keyword evidence="9" id="KW-1185">Reference proteome</keyword>
<protein>
    <submittedName>
        <fullName evidence="8">Sigma-70 family RNA polymerase sigma factor</fullName>
    </submittedName>
</protein>
<dbReference type="InterPro" id="IPR007630">
    <property type="entry name" value="RNA_pol_sigma70_r4"/>
</dbReference>
<feature type="repeat" description="ANK" evidence="5">
    <location>
        <begin position="27"/>
        <end position="59"/>
    </location>
</feature>
<evidence type="ECO:0000256" key="4">
    <source>
        <dbReference type="ARBA" id="ARBA00023163"/>
    </source>
</evidence>
<comment type="caution">
    <text evidence="8">The sequence shown here is derived from an EMBL/GenBank/DDBJ whole genome shotgun (WGS) entry which is preliminary data.</text>
</comment>
<keyword evidence="2" id="KW-0731">Sigma factor</keyword>
<feature type="region of interest" description="Disordered" evidence="6">
    <location>
        <begin position="388"/>
        <end position="415"/>
    </location>
</feature>
<evidence type="ECO:0000313" key="9">
    <source>
        <dbReference type="Proteomes" id="UP000623250"/>
    </source>
</evidence>
<dbReference type="InterPro" id="IPR007627">
    <property type="entry name" value="RNA_pol_sigma70_r2"/>
</dbReference>
<reference evidence="8 9" key="1">
    <citation type="submission" date="2020-12" db="EMBL/GenBank/DDBJ databases">
        <title>Revised draft genomes of Rhodomicrobium vannielii ATCC 17100 and Rhodomicrobium udaipurense JA643.</title>
        <authorList>
            <person name="Conners E.M."/>
            <person name="Davenport E.J."/>
            <person name="Bose A."/>
        </authorList>
    </citation>
    <scope>NUCLEOTIDE SEQUENCE [LARGE SCALE GENOMIC DNA]</scope>
    <source>
        <strain evidence="8 9">JA643</strain>
    </source>
</reference>
<dbReference type="SUPFAM" id="SSF88659">
    <property type="entry name" value="Sigma3 and sigma4 domains of RNA polymerase sigma factors"/>
    <property type="match status" value="2"/>
</dbReference>
<keyword evidence="3" id="KW-0238">DNA-binding</keyword>
<dbReference type="Gene3D" id="1.25.40.20">
    <property type="entry name" value="Ankyrin repeat-containing domain"/>
    <property type="match status" value="1"/>
</dbReference>
<dbReference type="InterPro" id="IPR014284">
    <property type="entry name" value="RNA_pol_sigma-70_dom"/>
</dbReference>
<sequence length="718" mass="79336">MAVLAGARESVLLHLRGPNDVDAADEKGRSPLILAASKGRLEICRLLLDAGADPTLKDNDGNDAIATAISRGQRELADFLKRNVTSALPSSQDQVVRGEIHEELQPPPSSKTLSLEFSSSFVQSEAQALLSAAPSPAGQGSLDAKAPDLPYDLSEWQAESDERIPDNDPSCASEASLLQSAISSHSVIDHDESWEEVEIELPELDDLVRKYIPLNAKQDQSLRALFVEALRDGRVRPDRIGEVIFEIFEEGGRNEVERFENNINMVLEDIGVFVEDDPFSSGDVIGGYADENLENAATEALAFLGRLLSDDADPLALYAREIPPELLTRTDEQELGVAIEAGVKEALTALASSPMLRARIIADLEAANRGATPAQTIFDLSFADRGPAGEEPTSVVADNEDTVDGKGDAGPDDTVLPPDIARHVSCILDRCSRTYGPTDQLAGEIAEHLFLARLSDTYLKKLEALAEQDPTAQSLIGLVTRGLDKARMARRRLVETNLKLVIWVAKRYGGLPLMDRIQEGNIGLMRAAERFDFKRGVKFSSYAVWWIRQGILRANADTSRMIRLPVHVFDSLRKVERARLRFHNEMGYEPEADQIAGPLEMSPLLVKRLLHLPEEPFPNDSEAAAEIGSIIDQETPSPEQGLLISDAQEIIRELLECLDPREERIIRQRFGFGCEEQTLEEIGQANNLTRERIRQIEARALRKLSHPSRIKRLRGLMR</sequence>
<dbReference type="GO" id="GO:0006352">
    <property type="term" value="P:DNA-templated transcription initiation"/>
    <property type="evidence" value="ECO:0007669"/>
    <property type="project" value="InterPro"/>
</dbReference>
<dbReference type="PANTHER" id="PTHR30603">
    <property type="entry name" value="RNA POLYMERASE SIGMA FACTOR RPO"/>
    <property type="match status" value="1"/>
</dbReference>
<keyword evidence="1" id="KW-0805">Transcription regulation</keyword>
<dbReference type="AlphaFoldDB" id="A0A8I1KIX6"/>
<dbReference type="InterPro" id="IPR036388">
    <property type="entry name" value="WH-like_DNA-bd_sf"/>
</dbReference>
<dbReference type="Gene3D" id="1.20.120.1810">
    <property type="match status" value="1"/>
</dbReference>
<dbReference type="Pfam" id="PF12796">
    <property type="entry name" value="Ank_2"/>
    <property type="match status" value="1"/>
</dbReference>
<dbReference type="SUPFAM" id="SSF48403">
    <property type="entry name" value="Ankyrin repeat"/>
    <property type="match status" value="1"/>
</dbReference>
<dbReference type="InterPro" id="IPR036770">
    <property type="entry name" value="Ankyrin_rpt-contain_sf"/>
</dbReference>
<dbReference type="PROSITE" id="PS50297">
    <property type="entry name" value="ANK_REP_REGION"/>
    <property type="match status" value="1"/>
</dbReference>
<dbReference type="Proteomes" id="UP000623250">
    <property type="component" value="Unassembled WGS sequence"/>
</dbReference>
<dbReference type="SUPFAM" id="SSF88946">
    <property type="entry name" value="Sigma2 domain of RNA polymerase sigma factors"/>
    <property type="match status" value="1"/>
</dbReference>
<name>A0A8I1KIX6_9HYPH</name>
<proteinExistence type="predicted"/>
<evidence type="ECO:0000256" key="1">
    <source>
        <dbReference type="ARBA" id="ARBA00023015"/>
    </source>
</evidence>
<dbReference type="CDD" id="cd06171">
    <property type="entry name" value="Sigma70_r4"/>
    <property type="match status" value="1"/>
</dbReference>
<dbReference type="InterPro" id="IPR002110">
    <property type="entry name" value="Ankyrin_rpt"/>
</dbReference>
<dbReference type="InterPro" id="IPR013325">
    <property type="entry name" value="RNA_pol_sigma_r2"/>
</dbReference>
<dbReference type="RefSeq" id="WP_052037294.1">
    <property type="nucleotide sequence ID" value="NZ_JAEMUK010000002.1"/>
</dbReference>
<dbReference type="PROSITE" id="PS00716">
    <property type="entry name" value="SIGMA70_2"/>
    <property type="match status" value="1"/>
</dbReference>
<evidence type="ECO:0000256" key="2">
    <source>
        <dbReference type="ARBA" id="ARBA00023082"/>
    </source>
</evidence>
<dbReference type="PRINTS" id="PR00046">
    <property type="entry name" value="SIGMA70FCT"/>
</dbReference>
<dbReference type="NCBIfam" id="TIGR02937">
    <property type="entry name" value="sigma70-ECF"/>
    <property type="match status" value="1"/>
</dbReference>
<evidence type="ECO:0000256" key="3">
    <source>
        <dbReference type="ARBA" id="ARBA00023125"/>
    </source>
</evidence>
<dbReference type="InterPro" id="IPR013324">
    <property type="entry name" value="RNA_pol_sigma_r3/r4-like"/>
</dbReference>
<dbReference type="PANTHER" id="PTHR30603:SF47">
    <property type="entry name" value="RNA POLYMERASE SIGMA FACTOR SIGD, CHLOROPLASTIC"/>
    <property type="match status" value="1"/>
</dbReference>
<evidence type="ECO:0000259" key="7">
    <source>
        <dbReference type="PROSITE" id="PS00716"/>
    </source>
</evidence>
<dbReference type="GO" id="GO:0003677">
    <property type="term" value="F:DNA binding"/>
    <property type="evidence" value="ECO:0007669"/>
    <property type="project" value="UniProtKB-KW"/>
</dbReference>
<evidence type="ECO:0000256" key="6">
    <source>
        <dbReference type="SAM" id="MobiDB-lite"/>
    </source>
</evidence>
<keyword evidence="4" id="KW-0804">Transcription</keyword>
<evidence type="ECO:0000313" key="8">
    <source>
        <dbReference type="EMBL" id="MBJ7542231.1"/>
    </source>
</evidence>
<accession>A0A8I1KIX6</accession>